<evidence type="ECO:0000313" key="2">
    <source>
        <dbReference type="EMBL" id="KAJ8298699.1"/>
    </source>
</evidence>
<gene>
    <name evidence="2" type="ORF">KUTeg_022759</name>
</gene>
<evidence type="ECO:0000313" key="3">
    <source>
        <dbReference type="Proteomes" id="UP001217089"/>
    </source>
</evidence>
<proteinExistence type="predicted"/>
<accession>A0ABQ9DZM2</accession>
<keyword evidence="1" id="KW-1133">Transmembrane helix</keyword>
<protein>
    <submittedName>
        <fullName evidence="2">Uncharacterized protein</fullName>
    </submittedName>
</protein>
<name>A0ABQ9DZM2_TEGGR</name>
<evidence type="ECO:0000256" key="1">
    <source>
        <dbReference type="SAM" id="Phobius"/>
    </source>
</evidence>
<keyword evidence="1" id="KW-0472">Membrane</keyword>
<keyword evidence="1" id="KW-0812">Transmembrane</keyword>
<comment type="caution">
    <text evidence="2">The sequence shown here is derived from an EMBL/GenBank/DDBJ whole genome shotgun (WGS) entry which is preliminary data.</text>
</comment>
<dbReference type="EMBL" id="JARBDR010000921">
    <property type="protein sequence ID" value="KAJ8298699.1"/>
    <property type="molecule type" value="Genomic_DNA"/>
</dbReference>
<feature type="transmembrane region" description="Helical" evidence="1">
    <location>
        <begin position="41"/>
        <end position="67"/>
    </location>
</feature>
<reference evidence="2 3" key="1">
    <citation type="submission" date="2022-12" db="EMBL/GenBank/DDBJ databases">
        <title>Chromosome-level genome of Tegillarca granosa.</title>
        <authorList>
            <person name="Kim J."/>
        </authorList>
    </citation>
    <scope>NUCLEOTIDE SEQUENCE [LARGE SCALE GENOMIC DNA]</scope>
    <source>
        <strain evidence="2">Teg-2019</strain>
        <tissue evidence="2">Adductor muscle</tissue>
    </source>
</reference>
<organism evidence="2 3">
    <name type="scientific">Tegillarca granosa</name>
    <name type="common">Malaysian cockle</name>
    <name type="synonym">Anadara granosa</name>
    <dbReference type="NCBI Taxonomy" id="220873"/>
    <lineage>
        <taxon>Eukaryota</taxon>
        <taxon>Metazoa</taxon>
        <taxon>Spiralia</taxon>
        <taxon>Lophotrochozoa</taxon>
        <taxon>Mollusca</taxon>
        <taxon>Bivalvia</taxon>
        <taxon>Autobranchia</taxon>
        <taxon>Pteriomorphia</taxon>
        <taxon>Arcoida</taxon>
        <taxon>Arcoidea</taxon>
        <taxon>Arcidae</taxon>
        <taxon>Tegillarca</taxon>
    </lineage>
</organism>
<dbReference type="Proteomes" id="UP001217089">
    <property type="component" value="Unassembled WGS sequence"/>
</dbReference>
<sequence length="69" mass="8221">MFCRKNLCQLDTIRAVNGRKIVDCNRYVFCYLFVRTMTISYLLQIAISGKICISFFLFYFITCICYFKS</sequence>
<keyword evidence="3" id="KW-1185">Reference proteome</keyword>